<feature type="region of interest" description="Disordered" evidence="2">
    <location>
        <begin position="1133"/>
        <end position="1248"/>
    </location>
</feature>
<feature type="compositionally biased region" description="Acidic residues" evidence="2">
    <location>
        <begin position="760"/>
        <end position="769"/>
    </location>
</feature>
<feature type="domain" description="DNA2/NAM7 helicase helicase" evidence="4">
    <location>
        <begin position="1719"/>
        <end position="2002"/>
    </location>
</feature>
<evidence type="ECO:0000313" key="7">
    <source>
        <dbReference type="Proteomes" id="UP001364617"/>
    </source>
</evidence>
<gene>
    <name evidence="6" type="ORF">R3I93_014289</name>
</gene>
<feature type="coiled-coil region" evidence="1">
    <location>
        <begin position="1851"/>
        <end position="1920"/>
    </location>
</feature>
<dbReference type="InterPro" id="IPR027417">
    <property type="entry name" value="P-loop_NTPase"/>
</dbReference>
<feature type="compositionally biased region" description="Basic and acidic residues" evidence="2">
    <location>
        <begin position="843"/>
        <end position="852"/>
    </location>
</feature>
<dbReference type="GO" id="GO:0004386">
    <property type="term" value="F:helicase activity"/>
    <property type="evidence" value="ECO:0007669"/>
    <property type="project" value="InterPro"/>
</dbReference>
<feature type="compositionally biased region" description="Polar residues" evidence="2">
    <location>
        <begin position="803"/>
        <end position="820"/>
    </location>
</feature>
<feature type="region of interest" description="Disordered" evidence="2">
    <location>
        <begin position="1321"/>
        <end position="1355"/>
    </location>
</feature>
<dbReference type="Pfam" id="PF13086">
    <property type="entry name" value="AAA_11"/>
    <property type="match status" value="1"/>
</dbReference>
<dbReference type="GO" id="GO:0006369">
    <property type="term" value="P:termination of RNA polymerase II transcription"/>
    <property type="evidence" value="ECO:0007669"/>
    <property type="project" value="TreeGrafter"/>
</dbReference>
<proteinExistence type="predicted"/>
<dbReference type="InterPro" id="IPR045055">
    <property type="entry name" value="DNA2/NAM7-like"/>
</dbReference>
<evidence type="ECO:0000313" key="6">
    <source>
        <dbReference type="EMBL" id="KAK7143076.1"/>
    </source>
</evidence>
<feature type="compositionally biased region" description="Polar residues" evidence="2">
    <location>
        <begin position="1456"/>
        <end position="1465"/>
    </location>
</feature>
<organism evidence="6 7">
    <name type="scientific">Phoxinus phoxinus</name>
    <name type="common">Eurasian minnow</name>
    <dbReference type="NCBI Taxonomy" id="58324"/>
    <lineage>
        <taxon>Eukaryota</taxon>
        <taxon>Metazoa</taxon>
        <taxon>Chordata</taxon>
        <taxon>Craniata</taxon>
        <taxon>Vertebrata</taxon>
        <taxon>Euteleostomi</taxon>
        <taxon>Actinopterygii</taxon>
        <taxon>Neopterygii</taxon>
        <taxon>Teleostei</taxon>
        <taxon>Ostariophysi</taxon>
        <taxon>Cypriniformes</taxon>
        <taxon>Leuciscidae</taxon>
        <taxon>Phoxininae</taxon>
        <taxon>Phoxinus</taxon>
    </lineage>
</organism>
<dbReference type="SUPFAM" id="SSF52540">
    <property type="entry name" value="P-loop containing nucleoside triphosphate hydrolases"/>
    <property type="match status" value="1"/>
</dbReference>
<evidence type="ECO:0000259" key="5">
    <source>
        <dbReference type="Pfam" id="PF13087"/>
    </source>
</evidence>
<dbReference type="GO" id="GO:0001147">
    <property type="term" value="F:transcription termination site sequence-specific DNA binding"/>
    <property type="evidence" value="ECO:0007669"/>
    <property type="project" value="TreeGrafter"/>
</dbReference>
<feature type="region of interest" description="Disordered" evidence="2">
    <location>
        <begin position="741"/>
        <end position="769"/>
    </location>
</feature>
<name>A0AAN9CM79_9TELE</name>
<feature type="compositionally biased region" description="Basic residues" evidence="2">
    <location>
        <begin position="2374"/>
        <end position="2389"/>
    </location>
</feature>
<reference evidence="6 7" key="1">
    <citation type="submission" date="2024-02" db="EMBL/GenBank/DDBJ databases">
        <title>Chromosome-level genome assembly of the Eurasian Minnow (Phoxinus phoxinus).</title>
        <authorList>
            <person name="Oriowo T.O."/>
            <person name="Martin S."/>
            <person name="Stange M."/>
            <person name="Chrysostomakis Y."/>
            <person name="Brown T."/>
            <person name="Winkler S."/>
            <person name="Kukowka S."/>
            <person name="Myers E.W."/>
            <person name="Bohne A."/>
        </authorList>
    </citation>
    <scope>NUCLEOTIDE SEQUENCE [LARGE SCALE GENOMIC DNA]</scope>
    <source>
        <strain evidence="6">ZFMK-TIS-60720</strain>
        <tissue evidence="6">Whole Organism</tissue>
    </source>
</reference>
<dbReference type="PANTHER" id="PTHR10887:SF495">
    <property type="entry name" value="HELICASE SENATAXIN ISOFORM X1-RELATED"/>
    <property type="match status" value="1"/>
</dbReference>
<feature type="compositionally biased region" description="Basic and acidic residues" evidence="2">
    <location>
        <begin position="897"/>
        <end position="912"/>
    </location>
</feature>
<sequence>MMDKCLWCTTALEADGDVAIGGMLRRYSSGQRSESEMKALNEDLNYCFECVVEYHRARDKVPGLHKRLWEIEKARLLKVLKFYLDKDLEEDDIFIIEDDREKPVSMSPTEFHERLRCPLFEVLKYPYLLCYRDLCDLVVKALCKLQDMNESLTVFEKYQGTYMLLVHPNEQVRRWAIDAAKTMKSVDRDSYYDLQEIFFCMFYVIELGISLDVPDLDPGSYAGGTVTMLPSHLYDSQNKKNYWLGICMLLTQLSAEAMDSLFMGQFNIPLCILNTMDRLKNEDNPASDPFWPALHCFMVILDRLGSKIWGQVDPSMAFQTITGAASYDMEIRSIQLKTMGRSVKVEPEYDDMVTCSQMVYDCYASGKPNQASGSSSNSGICSNYVIYEDMQSLVKVLDSEMGQSMRVYGSTFLWFIPFVRSIMELPELNASFISEVIHYLCDKILANRHVLTGQTSMCDKVTEFFTRILIQIVELHSTEGRMGILTRCAPKWVEVIVMCIVLSDEPHGPPDKMGGIHSVSSTSYNLGIVGRLPTSGGGIGAIILGCMTLIRLLLKEGIKTGSVPRATHFLNLLNKQLRGATNKRWNLKHSESIELQKCLKTVVRSMQERTATASSVVPSPSTSSVEATTNTVISRKSMPTLQQQHEDQEAGPSRACGSSFIKEEPYLNYADCFLDDDFCSGLENIIKAKKEPPAPMLISEQRPAVELEHIKPDLDKLQEIRSKLNNQSLSKIEAITKRKPSESLKPVHLASAKEERDFQATEEVDEDDDDEPLNVRLAQLITARHKLESSDSKVDCRDVGKTHTMSTGNSKENVESSTIVISDDEDSDNDEKLKDISWPIEEECAKKNKSTEDPDLPESPGRDYDDLSESQVFEFETQQYMASAWNDSDFDASVLTKKSDQTLKPQVEEAPHEASPSCTIENVMIPDKACQQAEDKIRPQQQPQEPPYPSELSKASSTAESWDPSELSKASSTAESWDKFVKPKPLQVKSRKTIPSEKSDKSRSKKPLIIDALAQKVRRHHSKRSSISPDVEEPSSSTTPSSSGIQSSSPSSSSSGIQSSSPSSSSVSSSYFFGSTSRGTPAIVPPKKVRKVVEPESTAERLGLKKKERKAFDLSQRSLDCVAKLRCHGQKVQVEPQQKIRRASRPIKTSPQKRMVKSNKKLMGSQDIQFFKQSREKHQRPATGAVTTFAQKPAKTNQPGEGPLSKPTVASNGNDLFPCFQPDPDPEQQDIEKAISESSDSRGDGVGSNRTIIESKYFQASEPANVNMEEEKATEASKEDVDEEWMFLTQMEPTDMELSSQMEELDEENEELFLTQRDPVDMDLDSDSESDFPGQPVSTHEPLQTPHAPLPSTMCNDEKVADHLFLKPGLPPMKKAKPTTKIYNPSSRSASLVLEMEKGAKPPPAANVAKAKIPRLPTAMPPPKTFHKFTPPQFTKPFPSQQIPLPLSHAPKLVTSTKISSTSEPPSYKVYQRPETPVNKPAPTMDQSPKFDISVLTQAILKWEYRMLENYKTFGSPNDLCQLQLKEVPATFPSYLEYFNSLYPLLLINAFEEMASEWLKEGRVKLNLRALGIEYSNRTASASFTVSISPESDMKQLYPKEDDLVLLWLPDNTGAYAHDEANFHEPHPHFGCVSRSMVSRGQGSGSTVNLTIQTRGNVSSVNAQPVRCEVIGSLISIFREFRALCLLRTGPMLRPVLAPHVSYFTHTLHSPPDLDASEYNMDQARAISCGLAMIQGKQKTPKFLLIHGPPGTGKSQTIGGLLYKLLSSGDTSVISVGNLHAKTRRTRVLLCAPSNAAIDSLMKKVIVIFKEKCRNINAPQGNCGDINLVRLGNERTISKSLKPFSLDHQTKARAQRAQQTAEVDVQRQKEQLDQTIDNLSQRCAKTPKDSTDFKKLMERKRQLLKEREGLSRQIKESRSRRQESQAFVLQNANVICCTLSTSGSIVLENAFRRLGHEPFNCVIIDEASQAKETETLIPMLYRSPAVILVGDPNQLPPTVVSQKAKEFGYDQSLMARLCKNLHPSNPQLSPIFLLSVQYRMHPDICEFPSKYIYNSALKNDCETAQKRCSFSWPFKPYKVFDVTDGREMKERDSFINPKEVSLVLLLLKLLAEKQSVRVGVITPYSAQKHRILDAVRASGINNKLQVEVDTVDGFQGREMDCVIVSCVRASSEMGSIGFVGNRQRMNVTITRAKFSLFILGHLRTLREQRDWGELIEDAGIRKTIIKTKQRDFESDVKKILKRDSEEDKKTRFLNPPTRSLSHPPAGRSGTVTSPVMRSSTVTSPVLQSPMEIDPVPCSNHDMSSVQAQQPMPRLIPLECLKDPRINDRPTDPRFPERQPIRGQGRWGLPAPRLPTHRANLYDTGSHSTVQSSRHSSKHRGSSPPRRYRR</sequence>
<feature type="domain" description="DNA2/NAM7 helicase-like C-terminal" evidence="5">
    <location>
        <begin position="2009"/>
        <end position="2201"/>
    </location>
</feature>
<comment type="caution">
    <text evidence="6">The sequence shown here is derived from an EMBL/GenBank/DDBJ whole genome shotgun (WGS) entry which is preliminary data.</text>
</comment>
<feature type="compositionally biased region" description="Polar residues" evidence="2">
    <location>
        <begin position="1185"/>
        <end position="1199"/>
    </location>
</feature>
<evidence type="ECO:0000259" key="3">
    <source>
        <dbReference type="Pfam" id="PF12726"/>
    </source>
</evidence>
<feature type="compositionally biased region" description="Basic and acidic residues" evidence="2">
    <location>
        <begin position="788"/>
        <end position="801"/>
    </location>
</feature>
<feature type="region of interest" description="Disordered" evidence="2">
    <location>
        <begin position="1262"/>
        <end position="1282"/>
    </location>
</feature>
<dbReference type="InterPro" id="IPR041677">
    <property type="entry name" value="DNA2/NAM7_AAA_11"/>
</dbReference>
<feature type="compositionally biased region" description="Basic and acidic residues" evidence="2">
    <location>
        <begin position="2319"/>
        <end position="2339"/>
    </location>
</feature>
<dbReference type="Gene3D" id="3.40.50.300">
    <property type="entry name" value="P-loop containing nucleotide triphosphate hydrolases"/>
    <property type="match status" value="2"/>
</dbReference>
<dbReference type="CDD" id="cd18808">
    <property type="entry name" value="SF1_C_Upf1"/>
    <property type="match status" value="1"/>
</dbReference>
<dbReference type="GO" id="GO:0016604">
    <property type="term" value="C:nuclear body"/>
    <property type="evidence" value="ECO:0007669"/>
    <property type="project" value="TreeGrafter"/>
</dbReference>
<feature type="region of interest" description="Disordered" evidence="2">
    <location>
        <begin position="896"/>
        <end position="1087"/>
    </location>
</feature>
<feature type="region of interest" description="Disordered" evidence="2">
    <location>
        <begin position="788"/>
        <end position="870"/>
    </location>
</feature>
<feature type="compositionally biased region" description="Basic and acidic residues" evidence="2">
    <location>
        <begin position="1230"/>
        <end position="1243"/>
    </location>
</feature>
<dbReference type="EMBL" id="JAYKXH010000015">
    <property type="protein sequence ID" value="KAK7143076.1"/>
    <property type="molecule type" value="Genomic_DNA"/>
</dbReference>
<feature type="region of interest" description="Disordered" evidence="2">
    <location>
        <begin position="2245"/>
        <end position="2389"/>
    </location>
</feature>
<dbReference type="InterPro" id="IPR047187">
    <property type="entry name" value="SF1_C_Upf1"/>
</dbReference>
<protein>
    <recommendedName>
        <fullName evidence="8">Senataxin</fullName>
    </recommendedName>
</protein>
<dbReference type="FunFam" id="3.40.50.300:FF:000810">
    <property type="entry name" value="probable helicase senataxin"/>
    <property type="match status" value="1"/>
</dbReference>
<feature type="region of interest" description="Disordered" evidence="2">
    <location>
        <begin position="1456"/>
        <end position="1486"/>
    </location>
</feature>
<dbReference type="InterPro" id="IPR041679">
    <property type="entry name" value="DNA2/NAM7-like_C"/>
</dbReference>
<dbReference type="Proteomes" id="UP001364617">
    <property type="component" value="Unassembled WGS sequence"/>
</dbReference>
<keyword evidence="7" id="KW-1185">Reference proteome</keyword>
<feature type="compositionally biased region" description="Acidic residues" evidence="2">
    <location>
        <begin position="1321"/>
        <end position="1330"/>
    </location>
</feature>
<dbReference type="CDD" id="cd18042">
    <property type="entry name" value="DEXXQc_SETX"/>
    <property type="match status" value="1"/>
</dbReference>
<feature type="compositionally biased region" description="Low complexity" evidence="2">
    <location>
        <begin position="1034"/>
        <end position="1070"/>
    </location>
</feature>
<evidence type="ECO:0000256" key="2">
    <source>
        <dbReference type="SAM" id="MobiDB-lite"/>
    </source>
</evidence>
<dbReference type="InterPro" id="IPR024481">
    <property type="entry name" value="Helicase_Sen1_N"/>
</dbReference>
<dbReference type="Pfam" id="PF12726">
    <property type="entry name" value="SEN1_N"/>
    <property type="match status" value="1"/>
</dbReference>
<accession>A0AAN9CM79</accession>
<feature type="compositionally biased region" description="Basic and acidic residues" evidence="2">
    <location>
        <begin position="1269"/>
        <end position="1279"/>
    </location>
</feature>
<feature type="compositionally biased region" description="Polar residues" evidence="2">
    <location>
        <begin position="2269"/>
        <end position="2286"/>
    </location>
</feature>
<evidence type="ECO:0000256" key="1">
    <source>
        <dbReference type="SAM" id="Coils"/>
    </source>
</evidence>
<dbReference type="PANTHER" id="PTHR10887">
    <property type="entry name" value="DNA2/NAM7 HELICASE FAMILY"/>
    <property type="match status" value="1"/>
</dbReference>
<feature type="domain" description="Helicase Sen1 N-terminal" evidence="3">
    <location>
        <begin position="39"/>
        <end position="327"/>
    </location>
</feature>
<evidence type="ECO:0000259" key="4">
    <source>
        <dbReference type="Pfam" id="PF13086"/>
    </source>
</evidence>
<keyword evidence="1" id="KW-0175">Coiled coil</keyword>
<dbReference type="Pfam" id="PF13087">
    <property type="entry name" value="AAA_12"/>
    <property type="match status" value="1"/>
</dbReference>
<feature type="compositionally biased region" description="Polar residues" evidence="2">
    <location>
        <begin position="2300"/>
        <end position="2309"/>
    </location>
</feature>
<evidence type="ECO:0008006" key="8">
    <source>
        <dbReference type="Google" id="ProtNLM"/>
    </source>
</evidence>